<feature type="region of interest" description="Disordered" evidence="1">
    <location>
        <begin position="37"/>
        <end position="61"/>
    </location>
</feature>
<comment type="caution">
    <text evidence="2">The sequence shown here is derived from an EMBL/GenBank/DDBJ whole genome shotgun (WGS) entry which is preliminary data.</text>
</comment>
<accession>A0A645A4N0</accession>
<sequence length="140" mass="15511">MSNFRSRRHRGLYALRQLKANLQLLSLRQRPGKALRRHHRDCSAHAPGNRQRSHRLPDGHGPVSGILGEPIVIQRGVVRPVISILQRHRHQTLSVSPRTGYQRAARGFGVAGFQADTTIHIGEQLIVVGQRPPAHSDGAG</sequence>
<organism evidence="2">
    <name type="scientific">bioreactor metagenome</name>
    <dbReference type="NCBI Taxonomy" id="1076179"/>
    <lineage>
        <taxon>unclassified sequences</taxon>
        <taxon>metagenomes</taxon>
        <taxon>ecological metagenomes</taxon>
    </lineage>
</organism>
<reference evidence="2" key="1">
    <citation type="submission" date="2019-08" db="EMBL/GenBank/DDBJ databases">
        <authorList>
            <person name="Kucharzyk K."/>
            <person name="Murdoch R.W."/>
            <person name="Higgins S."/>
            <person name="Loffler F."/>
        </authorList>
    </citation>
    <scope>NUCLEOTIDE SEQUENCE</scope>
</reference>
<proteinExistence type="predicted"/>
<dbReference type="AlphaFoldDB" id="A0A645A4N0"/>
<dbReference type="EMBL" id="VSSQ01011920">
    <property type="protein sequence ID" value="MPM48027.1"/>
    <property type="molecule type" value="Genomic_DNA"/>
</dbReference>
<evidence type="ECO:0000256" key="1">
    <source>
        <dbReference type="SAM" id="MobiDB-lite"/>
    </source>
</evidence>
<evidence type="ECO:0000313" key="2">
    <source>
        <dbReference type="EMBL" id="MPM48027.1"/>
    </source>
</evidence>
<gene>
    <name evidence="2" type="ORF">SDC9_94748</name>
</gene>
<name>A0A645A4N0_9ZZZZ</name>
<protein>
    <submittedName>
        <fullName evidence="2">Uncharacterized protein</fullName>
    </submittedName>
</protein>